<keyword evidence="2" id="KW-1133">Transmembrane helix</keyword>
<organism evidence="3 4">
    <name type="scientific">Bacillus subtilis</name>
    <dbReference type="NCBI Taxonomy" id="1423"/>
    <lineage>
        <taxon>Bacteria</taxon>
        <taxon>Bacillati</taxon>
        <taxon>Bacillota</taxon>
        <taxon>Bacilli</taxon>
        <taxon>Bacillales</taxon>
        <taxon>Bacillaceae</taxon>
        <taxon>Bacillus</taxon>
    </lineage>
</organism>
<evidence type="ECO:0000256" key="2">
    <source>
        <dbReference type="SAM" id="Phobius"/>
    </source>
</evidence>
<dbReference type="EMBL" id="JXBC01000014">
    <property type="protein sequence ID" value="KIU04436.1"/>
    <property type="molecule type" value="Genomic_DNA"/>
</dbReference>
<feature type="region of interest" description="Disordered" evidence="1">
    <location>
        <begin position="216"/>
        <end position="257"/>
    </location>
</feature>
<proteinExistence type="predicted"/>
<dbReference type="PATRIC" id="fig|1423.173.peg.4883"/>
<dbReference type="AlphaFoldDB" id="A0A0D1KMM7"/>
<comment type="caution">
    <text evidence="3">The sequence shown here is derived from an EMBL/GenBank/DDBJ whole genome shotgun (WGS) entry which is preliminary data.</text>
</comment>
<keyword evidence="2" id="KW-0812">Transmembrane</keyword>
<evidence type="ECO:0000256" key="1">
    <source>
        <dbReference type="SAM" id="MobiDB-lite"/>
    </source>
</evidence>
<dbReference type="Proteomes" id="UP000032247">
    <property type="component" value="Unassembled WGS sequence"/>
</dbReference>
<gene>
    <name evidence="3" type="ORF">SC09_contig8orf00077</name>
</gene>
<dbReference type="RefSeq" id="WP_043859041.1">
    <property type="nucleotide sequence ID" value="NZ_CP061871.1"/>
</dbReference>
<sequence>MNPAIDQITTYFNRPEFQPMLSYDNYLLNLITKLAMNAVFFVVILGLAFCFFVIGLRLAVFLGLPLKAEKGWLQAVLNPNGGTSYGVDMGVGNFLKQSFGHFFVGFVLAMILVSNLHIQIGTNLAKGAIAIIDIGQSRVDIAKEIYQYDSEAYSKQLEYQTKDQKTKEAQNQISRMESAVQALSGNPKMEEEQKRMYEQQYAAAFKKAQQVMSGLNGQLSQEAQDNLNNEFKRVQDEAGGINSKLNNAAGAKADSTK</sequence>
<evidence type="ECO:0000313" key="4">
    <source>
        <dbReference type="Proteomes" id="UP000032247"/>
    </source>
</evidence>
<evidence type="ECO:0000313" key="3">
    <source>
        <dbReference type="EMBL" id="KIU04436.1"/>
    </source>
</evidence>
<accession>A0A0D1KMM7</accession>
<dbReference type="GeneID" id="39574479"/>
<feature type="transmembrane region" description="Helical" evidence="2">
    <location>
        <begin position="99"/>
        <end position="118"/>
    </location>
</feature>
<protein>
    <submittedName>
        <fullName evidence="3">Uncharacterized protein</fullName>
    </submittedName>
</protein>
<reference evidence="3 4" key="1">
    <citation type="submission" date="2014-12" db="EMBL/GenBank/DDBJ databases">
        <title>Comparative genome analysis of Bacillus coagulans HM-08, Clostridium butyricum HM-68, Bacillus subtilis HM-66 and Bacillus licheniformis BL-09.</title>
        <authorList>
            <person name="Zhang H."/>
        </authorList>
    </citation>
    <scope>NUCLEOTIDE SEQUENCE [LARGE SCALE GENOMIC DNA]</scope>
    <source>
        <strain evidence="3 4">HM-66</strain>
    </source>
</reference>
<feature type="compositionally biased region" description="Polar residues" evidence="1">
    <location>
        <begin position="216"/>
        <end position="229"/>
    </location>
</feature>
<keyword evidence="2" id="KW-0472">Membrane</keyword>
<feature type="transmembrane region" description="Helical" evidence="2">
    <location>
        <begin position="38"/>
        <end position="64"/>
    </location>
</feature>
<name>A0A0D1KMM7_BACIU</name>